<evidence type="ECO:0000256" key="3">
    <source>
        <dbReference type="ARBA" id="ARBA00022737"/>
    </source>
</evidence>
<dbReference type="FunFam" id="3.30.160.60:FF:004828">
    <property type="match status" value="1"/>
</dbReference>
<feature type="domain" description="C2H2-type" evidence="9">
    <location>
        <begin position="57"/>
        <end position="86"/>
    </location>
</feature>
<accession>F0ZMA0</accession>
<dbReference type="GO" id="GO:0005829">
    <property type="term" value="C:cytosol"/>
    <property type="evidence" value="ECO:0007669"/>
    <property type="project" value="EnsemblProtists"/>
</dbReference>
<evidence type="ECO:0000256" key="6">
    <source>
        <dbReference type="ARBA" id="ARBA00023125"/>
    </source>
</evidence>
<keyword evidence="2" id="KW-0479">Metal-binding</keyword>
<dbReference type="SMART" id="SM00355">
    <property type="entry name" value="ZnF_C2H2"/>
    <property type="match status" value="4"/>
</dbReference>
<dbReference type="PANTHER" id="PTHR23235:SF120">
    <property type="entry name" value="KRUPPEL-LIKE FACTOR 15"/>
    <property type="match status" value="1"/>
</dbReference>
<feature type="domain" description="C2H2-type" evidence="9">
    <location>
        <begin position="117"/>
        <end position="146"/>
    </location>
</feature>
<evidence type="ECO:0000256" key="4">
    <source>
        <dbReference type="ARBA" id="ARBA00022771"/>
    </source>
</evidence>
<keyword evidence="11" id="KW-1185">Reference proteome</keyword>
<keyword evidence="5" id="KW-0862">Zinc</keyword>
<keyword evidence="7" id="KW-0539">Nucleus</keyword>
<dbReference type="STRING" id="5786.F0ZMA0"/>
<dbReference type="SUPFAM" id="SSF57667">
    <property type="entry name" value="beta-beta-alpha zinc fingers"/>
    <property type="match status" value="3"/>
</dbReference>
<dbReference type="GO" id="GO:0008270">
    <property type="term" value="F:zinc ion binding"/>
    <property type="evidence" value="ECO:0007669"/>
    <property type="project" value="UniProtKB-KW"/>
</dbReference>
<dbReference type="PROSITE" id="PS00028">
    <property type="entry name" value="ZINC_FINGER_C2H2_1"/>
    <property type="match status" value="4"/>
</dbReference>
<dbReference type="FunFam" id="3.30.160.60:FF:004827">
    <property type="match status" value="1"/>
</dbReference>
<dbReference type="GO" id="GO:0000978">
    <property type="term" value="F:RNA polymerase II cis-regulatory region sequence-specific DNA binding"/>
    <property type="evidence" value="ECO:0000318"/>
    <property type="project" value="GO_Central"/>
</dbReference>
<name>F0ZMA0_DICPU</name>
<evidence type="ECO:0000256" key="7">
    <source>
        <dbReference type="ARBA" id="ARBA00023242"/>
    </source>
</evidence>
<evidence type="ECO:0000256" key="1">
    <source>
        <dbReference type="ARBA" id="ARBA00004123"/>
    </source>
</evidence>
<keyword evidence="3" id="KW-0677">Repeat</keyword>
<dbReference type="GO" id="GO:0005634">
    <property type="term" value="C:nucleus"/>
    <property type="evidence" value="ECO:0000318"/>
    <property type="project" value="GO_Central"/>
</dbReference>
<dbReference type="GO" id="GO:0071285">
    <property type="term" value="P:cellular response to lithium ion"/>
    <property type="evidence" value="ECO:0007669"/>
    <property type="project" value="EnsemblProtists"/>
</dbReference>
<dbReference type="Gene3D" id="3.30.160.60">
    <property type="entry name" value="Classic Zinc Finger"/>
    <property type="match status" value="4"/>
</dbReference>
<comment type="subcellular location">
    <subcellularLocation>
        <location evidence="1">Nucleus</location>
    </subcellularLocation>
</comment>
<dbReference type="PROSITE" id="PS50157">
    <property type="entry name" value="ZINC_FINGER_C2H2_2"/>
    <property type="match status" value="4"/>
</dbReference>
<dbReference type="InterPro" id="IPR013087">
    <property type="entry name" value="Znf_C2H2_type"/>
</dbReference>
<dbReference type="Pfam" id="PF00096">
    <property type="entry name" value="zf-C2H2"/>
    <property type="match status" value="4"/>
</dbReference>
<dbReference type="GO" id="GO:0006357">
    <property type="term" value="P:regulation of transcription by RNA polymerase II"/>
    <property type="evidence" value="ECO:0000318"/>
    <property type="project" value="GO_Central"/>
</dbReference>
<keyword evidence="4 8" id="KW-0863">Zinc-finger</keyword>
<dbReference type="AlphaFoldDB" id="F0ZMA0"/>
<dbReference type="GO" id="GO:0031150">
    <property type="term" value="P:sorocarp stalk development"/>
    <property type="evidence" value="ECO:0007669"/>
    <property type="project" value="EnsemblProtists"/>
</dbReference>
<dbReference type="GeneID" id="10501961"/>
<dbReference type="GO" id="GO:0000981">
    <property type="term" value="F:DNA-binding transcription factor activity, RNA polymerase II-specific"/>
    <property type="evidence" value="ECO:0000318"/>
    <property type="project" value="GO_Central"/>
</dbReference>
<dbReference type="InterPro" id="IPR036236">
    <property type="entry name" value="Znf_C2H2_sf"/>
</dbReference>
<dbReference type="RefSeq" id="XP_003288554.1">
    <property type="nucleotide sequence ID" value="XM_003288506.1"/>
</dbReference>
<dbReference type="InParanoid" id="F0ZMA0"/>
<gene>
    <name evidence="10" type="ORF">DICPUDRAFT_34225</name>
</gene>
<evidence type="ECO:0000256" key="8">
    <source>
        <dbReference type="PROSITE-ProRule" id="PRU00042"/>
    </source>
</evidence>
<dbReference type="FunFam" id="3.30.160.60:FF:000125">
    <property type="entry name" value="Putative zinc finger protein 143"/>
    <property type="match status" value="1"/>
</dbReference>
<feature type="domain" description="C2H2-type" evidence="9">
    <location>
        <begin position="147"/>
        <end position="176"/>
    </location>
</feature>
<evidence type="ECO:0000256" key="2">
    <source>
        <dbReference type="ARBA" id="ARBA00022723"/>
    </source>
</evidence>
<dbReference type="OMA" id="EAHKMIH"/>
<keyword evidence="6" id="KW-0238">DNA-binding</keyword>
<organism evidence="10 11">
    <name type="scientific">Dictyostelium purpureum</name>
    <name type="common">Slime mold</name>
    <dbReference type="NCBI Taxonomy" id="5786"/>
    <lineage>
        <taxon>Eukaryota</taxon>
        <taxon>Amoebozoa</taxon>
        <taxon>Evosea</taxon>
        <taxon>Eumycetozoa</taxon>
        <taxon>Dictyostelia</taxon>
        <taxon>Dictyosteliales</taxon>
        <taxon>Dictyosteliaceae</taxon>
        <taxon>Dictyostelium</taxon>
    </lineage>
</organism>
<dbReference type="EMBL" id="GL871078">
    <property type="protein sequence ID" value="EGC34921.1"/>
    <property type="molecule type" value="Genomic_DNA"/>
</dbReference>
<dbReference type="KEGG" id="dpp:DICPUDRAFT_34225"/>
<proteinExistence type="predicted"/>
<dbReference type="FunFam" id="3.30.160.60:FF:000104">
    <property type="entry name" value="Transcriptional repressor protein YY1"/>
    <property type="match status" value="1"/>
</dbReference>
<reference evidence="11" key="1">
    <citation type="journal article" date="2011" name="Genome Biol.">
        <title>Comparative genomics of the social amoebae Dictyostelium discoideum and Dictyostelium purpureum.</title>
        <authorList>
            <consortium name="US DOE Joint Genome Institute (JGI-PGF)"/>
            <person name="Sucgang R."/>
            <person name="Kuo A."/>
            <person name="Tian X."/>
            <person name="Salerno W."/>
            <person name="Parikh A."/>
            <person name="Feasley C.L."/>
            <person name="Dalin E."/>
            <person name="Tu H."/>
            <person name="Huang E."/>
            <person name="Barry K."/>
            <person name="Lindquist E."/>
            <person name="Shapiro H."/>
            <person name="Bruce D."/>
            <person name="Schmutz J."/>
            <person name="Salamov A."/>
            <person name="Fey P."/>
            <person name="Gaudet P."/>
            <person name="Anjard C."/>
            <person name="Babu M.M."/>
            <person name="Basu S."/>
            <person name="Bushmanova Y."/>
            <person name="van der Wel H."/>
            <person name="Katoh-Kurasawa M."/>
            <person name="Dinh C."/>
            <person name="Coutinho P.M."/>
            <person name="Saito T."/>
            <person name="Elias M."/>
            <person name="Schaap P."/>
            <person name="Kay R.R."/>
            <person name="Henrissat B."/>
            <person name="Eichinger L."/>
            <person name="Rivero F."/>
            <person name="Putnam N.H."/>
            <person name="West C.M."/>
            <person name="Loomis W.F."/>
            <person name="Chisholm R.L."/>
            <person name="Shaulsky G."/>
            <person name="Strassmann J.E."/>
            <person name="Queller D.C."/>
            <person name="Kuspa A."/>
            <person name="Grigoriev I.V."/>
        </authorList>
    </citation>
    <scope>NUCLEOTIDE SEQUENCE [LARGE SCALE GENOMIC DNA]</scope>
    <source>
        <strain evidence="11">QSDP1</strain>
    </source>
</reference>
<dbReference type="GO" id="GO:0010629">
    <property type="term" value="P:negative regulation of gene expression"/>
    <property type="evidence" value="ECO:0007669"/>
    <property type="project" value="EnsemblProtists"/>
</dbReference>
<dbReference type="OrthoDB" id="24548at2759"/>
<protein>
    <recommendedName>
        <fullName evidence="9">C2H2-type domain-containing protein</fullName>
    </recommendedName>
</protein>
<evidence type="ECO:0000256" key="5">
    <source>
        <dbReference type="ARBA" id="ARBA00022833"/>
    </source>
</evidence>
<dbReference type="PANTHER" id="PTHR23235">
    <property type="entry name" value="KRUEPPEL-LIKE TRANSCRIPTION FACTOR"/>
    <property type="match status" value="1"/>
</dbReference>
<sequence>MPSTLLTSTINSPSSPLDIDLSTVTTLSLDIINLSNEQILNSNLVTKSIGEDRQEKFTCNFQGCGKSFSTIAIFKRHLKEHTGSKPFVCTEEGCTKRFSRKFDLKVHLRSHTGEKPYPCTFPGCSKKFARSSDLRLHQRIHSGEKPFACDCEGCSKRFIRQADLKKHKKTHQVQDSNHPHRHELGCGHTAIAHDGHIDFLHDKHLHSVHQDHIDDHSIGVTETNPSNCTPSFVCSHHPDGSSHSLDCGHEIVPHFDHYDFLVDGHLHHVHDGHCDNHGWVEVIKNNSN</sequence>
<evidence type="ECO:0000313" key="11">
    <source>
        <dbReference type="Proteomes" id="UP000001064"/>
    </source>
</evidence>
<dbReference type="Proteomes" id="UP000001064">
    <property type="component" value="Unassembled WGS sequence"/>
</dbReference>
<evidence type="ECO:0000313" key="10">
    <source>
        <dbReference type="EMBL" id="EGC34921.1"/>
    </source>
</evidence>
<evidence type="ECO:0000259" key="9">
    <source>
        <dbReference type="PROSITE" id="PS50157"/>
    </source>
</evidence>
<dbReference type="VEuPathDB" id="AmoebaDB:DICPUDRAFT_34225"/>
<dbReference type="eggNOG" id="KOG1721">
    <property type="taxonomic scope" value="Eukaryota"/>
</dbReference>
<feature type="domain" description="C2H2-type" evidence="9">
    <location>
        <begin position="87"/>
        <end position="116"/>
    </location>
</feature>